<comment type="cofactor">
    <cofactor evidence="4">
        <name>Mg(2+)</name>
        <dbReference type="ChEBI" id="CHEBI:18420"/>
    </cofactor>
    <text evidence="4">Divalent metal ions. Mg(2+) is the most effective.</text>
</comment>
<evidence type="ECO:0000256" key="2">
    <source>
        <dbReference type="PIRSR" id="PIRSR000915-1"/>
    </source>
</evidence>
<protein>
    <recommendedName>
        <fullName evidence="1">Acid sugar phosphatase</fullName>
        <ecNumber evidence="1">3.1.3.-</ecNumber>
    </recommendedName>
</protein>
<dbReference type="InterPro" id="IPR036412">
    <property type="entry name" value="HAD-like_sf"/>
</dbReference>
<evidence type="ECO:0000256" key="4">
    <source>
        <dbReference type="PIRSR" id="PIRSR000915-3"/>
    </source>
</evidence>
<feature type="binding site" evidence="3">
    <location>
        <position position="185"/>
    </location>
    <ligand>
        <name>substrate</name>
    </ligand>
</feature>
<evidence type="ECO:0000256" key="3">
    <source>
        <dbReference type="PIRSR" id="PIRSR000915-2"/>
    </source>
</evidence>
<dbReference type="Gene3D" id="3.40.50.1000">
    <property type="entry name" value="HAD superfamily/HAD-like"/>
    <property type="match status" value="2"/>
</dbReference>
<comment type="function">
    <text evidence="1">Catalyzes the dephosphorylation of 2-6 carbon acid sugars in vitro.</text>
</comment>
<keyword evidence="5" id="KW-0378">Hydrolase</keyword>
<feature type="active site" description="Nucleophile" evidence="2">
    <location>
        <position position="13"/>
    </location>
</feature>
<dbReference type="PANTHER" id="PTHR19288:SF46">
    <property type="entry name" value="HALOACID DEHALOGENASE-LIKE HYDROLASE DOMAIN-CONTAINING PROTEIN 2"/>
    <property type="match status" value="1"/>
</dbReference>
<dbReference type="InterPro" id="IPR006357">
    <property type="entry name" value="HAD-SF_hydro_IIA"/>
</dbReference>
<organism evidence="5 6">
    <name type="scientific">Selenobaculum gibii</name>
    <dbReference type="NCBI Taxonomy" id="3054208"/>
    <lineage>
        <taxon>Bacteria</taxon>
        <taxon>Bacillati</taxon>
        <taxon>Bacillota</taxon>
        <taxon>Negativicutes</taxon>
        <taxon>Selenomonadales</taxon>
        <taxon>Selenomonadaceae</taxon>
        <taxon>Selenobaculum</taxon>
    </lineage>
</organism>
<dbReference type="PIRSF" id="PIRSF000915">
    <property type="entry name" value="PGP-type_phosphatase"/>
    <property type="match status" value="1"/>
</dbReference>
<sequence length="275" mass="30648">MTDLSKIKCFLLDMDGTVTIGNELLPGAAEFLKYLKESGRDYLFMTNNSSKNSDDYVQKMRGLGIACNPIDVMTSGEATVNYLYSLKPKARVYLMGTPELEKQFLDYKFILTDENPDFVVLGFDKTLTYEKLVIGCDLIRAGVPYIATHPDFNCPMPNDAYIPDCGAMMELIKASTGKMPKVIGKPNREIVESVFRKRCQYKPEEFAMVGDRLYTDVKTGINAGITSILVLSGEATMKDVNESDVKPTYIFKGVGEIYEYLKEKDGIGVSCVVNS</sequence>
<feature type="binding site" evidence="4">
    <location>
        <position position="13"/>
    </location>
    <ligand>
        <name>Mg(2+)</name>
        <dbReference type="ChEBI" id="CHEBI:18420"/>
    </ligand>
</feature>
<dbReference type="Proteomes" id="UP001243623">
    <property type="component" value="Chromosome"/>
</dbReference>
<feature type="active site" description="Proton donor" evidence="2">
    <location>
        <position position="15"/>
    </location>
</feature>
<dbReference type="EC" id="3.1.3.-" evidence="1"/>
<dbReference type="SUPFAM" id="SSF56784">
    <property type="entry name" value="HAD-like"/>
    <property type="match status" value="1"/>
</dbReference>
<gene>
    <name evidence="5" type="ORF">P3F81_08250</name>
</gene>
<accession>A0A9Y2AHK4</accession>
<dbReference type="InterPro" id="IPR023214">
    <property type="entry name" value="HAD_sf"/>
</dbReference>
<keyword evidence="6" id="KW-1185">Reference proteome</keyword>
<comment type="similarity">
    <text evidence="1">Belongs to the HAD-like hydrolase superfamily. NagD family.</text>
</comment>
<dbReference type="PANTHER" id="PTHR19288">
    <property type="entry name" value="4-NITROPHENYLPHOSPHATASE-RELATED"/>
    <property type="match status" value="1"/>
</dbReference>
<dbReference type="NCBIfam" id="TIGR01460">
    <property type="entry name" value="HAD-SF-IIA"/>
    <property type="match status" value="1"/>
</dbReference>
<keyword evidence="1 4" id="KW-0479">Metal-binding</keyword>
<dbReference type="RefSeq" id="WP_147669778.1">
    <property type="nucleotide sequence ID" value="NZ_CP120678.1"/>
</dbReference>
<evidence type="ECO:0000313" key="5">
    <source>
        <dbReference type="EMBL" id="WIW69906.1"/>
    </source>
</evidence>
<dbReference type="GO" id="GO:0005737">
    <property type="term" value="C:cytoplasm"/>
    <property type="evidence" value="ECO:0007669"/>
    <property type="project" value="TreeGrafter"/>
</dbReference>
<dbReference type="EMBL" id="CP120678">
    <property type="protein sequence ID" value="WIW69906.1"/>
    <property type="molecule type" value="Genomic_DNA"/>
</dbReference>
<name>A0A9Y2AHK4_9FIRM</name>
<reference evidence="5" key="1">
    <citation type="submission" date="2023-03" db="EMBL/GenBank/DDBJ databases">
        <title>Selenobaculum gbiensis gen. nov. sp. nov., a new bacterium isolated from the gut microbiota of IBD patient.</title>
        <authorList>
            <person name="Yeo S."/>
            <person name="Park H."/>
            <person name="Huh C.S."/>
        </authorList>
    </citation>
    <scope>NUCLEOTIDE SEQUENCE</scope>
    <source>
        <strain evidence="5">ICN-92133</strain>
    </source>
</reference>
<feature type="binding site" evidence="4">
    <location>
        <position position="211"/>
    </location>
    <ligand>
        <name>Mg(2+)</name>
        <dbReference type="ChEBI" id="CHEBI:18420"/>
    </ligand>
</feature>
<dbReference type="GO" id="GO:0046872">
    <property type="term" value="F:metal ion binding"/>
    <property type="evidence" value="ECO:0007669"/>
    <property type="project" value="UniProtKB-KW"/>
</dbReference>
<proteinExistence type="inferred from homology"/>
<evidence type="ECO:0000313" key="6">
    <source>
        <dbReference type="Proteomes" id="UP001243623"/>
    </source>
</evidence>
<dbReference type="Pfam" id="PF13242">
    <property type="entry name" value="Hydrolase_like"/>
    <property type="match status" value="1"/>
</dbReference>
<dbReference type="KEGG" id="sgbi:P3F81_08250"/>
<keyword evidence="1 4" id="KW-0460">Magnesium</keyword>
<feature type="binding site" evidence="4">
    <location>
        <position position="15"/>
    </location>
    <ligand>
        <name>Mg(2+)</name>
        <dbReference type="ChEBI" id="CHEBI:18420"/>
    </ligand>
</feature>
<evidence type="ECO:0000256" key="1">
    <source>
        <dbReference type="PIRNR" id="PIRNR000915"/>
    </source>
</evidence>
<dbReference type="AlphaFoldDB" id="A0A9Y2AHK4"/>
<dbReference type="Pfam" id="PF13344">
    <property type="entry name" value="Hydrolase_6"/>
    <property type="match status" value="1"/>
</dbReference>
<dbReference type="GO" id="GO:0016791">
    <property type="term" value="F:phosphatase activity"/>
    <property type="evidence" value="ECO:0007669"/>
    <property type="project" value="TreeGrafter"/>
</dbReference>